<reference evidence="1 2" key="1">
    <citation type="submission" date="2018-08" db="EMBL/GenBank/DDBJ databases">
        <title>Genome and evolution of the arbuscular mycorrhizal fungus Diversispora epigaea (formerly Glomus versiforme) and its bacterial endosymbionts.</title>
        <authorList>
            <person name="Sun X."/>
            <person name="Fei Z."/>
            <person name="Harrison M."/>
        </authorList>
    </citation>
    <scope>NUCLEOTIDE SEQUENCE [LARGE SCALE GENOMIC DNA]</scope>
    <source>
        <strain evidence="1 2">IT104</strain>
    </source>
</reference>
<protein>
    <submittedName>
        <fullName evidence="1">Uncharacterized protein</fullName>
    </submittedName>
</protein>
<accession>A0A397IZK9</accession>
<comment type="caution">
    <text evidence="1">The sequence shown here is derived from an EMBL/GenBank/DDBJ whole genome shotgun (WGS) entry which is preliminary data.</text>
</comment>
<sequence length="304" mass="35350">MFESIIDDYLKATVFKNWSVINMLEYVESKSEISEDMIESLKEEIGSILQNDVKHFINRLNLKKNKREFRTTICRNVMSTSTLQALEEYRLTRQEIENVRNAKGSAGDESNQSTEENIQKMSTLNSTTITYVTTNNLMIKNLLRLSSGENLNRSIKKLCNVCHQMALESHVLTRTFQKKLLRNLVDSNVLNIINDSGLVLKNLKTLVELRLKLAQIVNSEDAILTSLILDFFHKNFRQEINHLSIPLRERDYISRILLSLMTDLLEEFDSTFEIYGIEKTSESTNARKRRKIHPEYTKFENDST</sequence>
<dbReference type="Proteomes" id="UP000266861">
    <property type="component" value="Unassembled WGS sequence"/>
</dbReference>
<dbReference type="OrthoDB" id="2446449at2759"/>
<organism evidence="1 2">
    <name type="scientific">Diversispora epigaea</name>
    <dbReference type="NCBI Taxonomy" id="1348612"/>
    <lineage>
        <taxon>Eukaryota</taxon>
        <taxon>Fungi</taxon>
        <taxon>Fungi incertae sedis</taxon>
        <taxon>Mucoromycota</taxon>
        <taxon>Glomeromycotina</taxon>
        <taxon>Glomeromycetes</taxon>
        <taxon>Diversisporales</taxon>
        <taxon>Diversisporaceae</taxon>
        <taxon>Diversispora</taxon>
    </lineage>
</organism>
<dbReference type="AlphaFoldDB" id="A0A397IZK9"/>
<proteinExistence type="predicted"/>
<dbReference type="EMBL" id="PQFF01000112">
    <property type="protein sequence ID" value="RHZ81475.1"/>
    <property type="molecule type" value="Genomic_DNA"/>
</dbReference>
<evidence type="ECO:0000313" key="2">
    <source>
        <dbReference type="Proteomes" id="UP000266861"/>
    </source>
</evidence>
<keyword evidence="2" id="KW-1185">Reference proteome</keyword>
<name>A0A397IZK9_9GLOM</name>
<evidence type="ECO:0000313" key="1">
    <source>
        <dbReference type="EMBL" id="RHZ81475.1"/>
    </source>
</evidence>
<gene>
    <name evidence="1" type="ORF">Glove_120g236</name>
</gene>